<evidence type="ECO:0008006" key="3">
    <source>
        <dbReference type="Google" id="ProtNLM"/>
    </source>
</evidence>
<sequence length="154" mass="17995">MKACHKCGEEKPLDGFYKSPCARDGRDNTCKECRKARVRQNRADKIDYYREYDRRRGNRHGPGYLKQYRKQNAIKQQAHNRVNHALIDGRIERPDGCEVCNESRFTLHAHHDDYLRQLDVRWLCPGCHHQWHAEHGEAANAGHPPLPRGVFRGA</sequence>
<dbReference type="RefSeq" id="WP_346061929.1">
    <property type="nucleotide sequence ID" value="NZ_BAAADR010000005.1"/>
</dbReference>
<comment type="caution">
    <text evidence="1">The sequence shown here is derived from an EMBL/GenBank/DDBJ whole genome shotgun (WGS) entry which is preliminary data.</text>
</comment>
<reference evidence="2" key="1">
    <citation type="journal article" date="2019" name="Int. J. Syst. Evol. Microbiol.">
        <title>The Global Catalogue of Microorganisms (GCM) 10K type strain sequencing project: providing services to taxonomists for standard genome sequencing and annotation.</title>
        <authorList>
            <consortium name="The Broad Institute Genomics Platform"/>
            <consortium name="The Broad Institute Genome Sequencing Center for Infectious Disease"/>
            <person name="Wu L."/>
            <person name="Ma J."/>
        </authorList>
    </citation>
    <scope>NUCLEOTIDE SEQUENCE [LARGE SCALE GENOMIC DNA]</scope>
    <source>
        <strain evidence="2">CGMCC 1.13666</strain>
    </source>
</reference>
<organism evidence="1 2">
    <name type="scientific">Halomonas salifodinae</name>
    <dbReference type="NCBI Taxonomy" id="438745"/>
    <lineage>
        <taxon>Bacteria</taxon>
        <taxon>Pseudomonadati</taxon>
        <taxon>Pseudomonadota</taxon>
        <taxon>Gammaproteobacteria</taxon>
        <taxon>Oceanospirillales</taxon>
        <taxon>Halomonadaceae</taxon>
        <taxon>Halomonas</taxon>
    </lineage>
</organism>
<protein>
    <recommendedName>
        <fullName evidence="3">Recombination endonuclease VII</fullName>
    </recommendedName>
</protein>
<dbReference type="Proteomes" id="UP001596411">
    <property type="component" value="Unassembled WGS sequence"/>
</dbReference>
<gene>
    <name evidence="1" type="ORF">ACFQH5_15865</name>
</gene>
<dbReference type="EMBL" id="JBHSZP010000031">
    <property type="protein sequence ID" value="MFC7091028.1"/>
    <property type="molecule type" value="Genomic_DNA"/>
</dbReference>
<evidence type="ECO:0000313" key="2">
    <source>
        <dbReference type="Proteomes" id="UP001596411"/>
    </source>
</evidence>
<accession>A0ABW2F1Y5</accession>
<keyword evidence="2" id="KW-1185">Reference proteome</keyword>
<name>A0ABW2F1Y5_9GAMM</name>
<proteinExistence type="predicted"/>
<evidence type="ECO:0000313" key="1">
    <source>
        <dbReference type="EMBL" id="MFC7091028.1"/>
    </source>
</evidence>